<evidence type="ECO:0000313" key="3">
    <source>
        <dbReference type="EMBL" id="GEO33305.1"/>
    </source>
</evidence>
<protein>
    <submittedName>
        <fullName evidence="3">Uncharacterized protein</fullName>
    </submittedName>
</protein>
<dbReference type="RefSeq" id="WP_146900974.1">
    <property type="nucleotide sequence ID" value="NZ_BAAARM010000002.1"/>
</dbReference>
<proteinExistence type="predicted"/>
<dbReference type="EMBL" id="BJYY01000007">
    <property type="protein sequence ID" value="GEO33305.1"/>
    <property type="molecule type" value="Genomic_DNA"/>
</dbReference>
<evidence type="ECO:0000313" key="4">
    <source>
        <dbReference type="Proteomes" id="UP000321181"/>
    </source>
</evidence>
<keyword evidence="2" id="KW-0812">Transmembrane</keyword>
<sequence length="199" mass="20092">MWHLFGPLIRWPLHSPLRLLGVIAAAVVAVMLLGAVNDRGTAGEPVAAGTTAATATPTPGRQPLATPSPSPSPTGRTDGTAGGTAGGTDALSSDPTEDDPVLAAQQAAAEFVSVWARPDLDAATWQAGLAEHSTPELLASLTDADPANVPAVTVAGQPVEVAANAEAGVFDVPTTGEFVRVHVQLVDGTWLATDVEPTA</sequence>
<accession>A0A512DA30</accession>
<dbReference type="Proteomes" id="UP000321181">
    <property type="component" value="Unassembled WGS sequence"/>
</dbReference>
<evidence type="ECO:0000256" key="1">
    <source>
        <dbReference type="SAM" id="MobiDB-lite"/>
    </source>
</evidence>
<keyword evidence="2" id="KW-0472">Membrane</keyword>
<feature type="compositionally biased region" description="Low complexity" evidence="1">
    <location>
        <begin position="46"/>
        <end position="59"/>
    </location>
</feature>
<feature type="transmembrane region" description="Helical" evidence="2">
    <location>
        <begin position="17"/>
        <end position="36"/>
    </location>
</feature>
<feature type="region of interest" description="Disordered" evidence="1">
    <location>
        <begin position="46"/>
        <end position="102"/>
    </location>
</feature>
<name>A0A512DA30_9CELL</name>
<gene>
    <name evidence="3" type="ORF">CAE01nite_10300</name>
</gene>
<comment type="caution">
    <text evidence="3">The sequence shown here is derived from an EMBL/GenBank/DDBJ whole genome shotgun (WGS) entry which is preliminary data.</text>
</comment>
<organism evidence="3 4">
    <name type="scientific">Cellulomonas aerilata</name>
    <dbReference type="NCBI Taxonomy" id="515326"/>
    <lineage>
        <taxon>Bacteria</taxon>
        <taxon>Bacillati</taxon>
        <taxon>Actinomycetota</taxon>
        <taxon>Actinomycetes</taxon>
        <taxon>Micrococcales</taxon>
        <taxon>Cellulomonadaceae</taxon>
        <taxon>Cellulomonas</taxon>
    </lineage>
</organism>
<evidence type="ECO:0000256" key="2">
    <source>
        <dbReference type="SAM" id="Phobius"/>
    </source>
</evidence>
<dbReference type="OrthoDB" id="3260457at2"/>
<keyword evidence="2" id="KW-1133">Transmembrane helix</keyword>
<reference evidence="3 4" key="1">
    <citation type="submission" date="2019-07" db="EMBL/GenBank/DDBJ databases">
        <title>Whole genome shotgun sequence of Cellulomonas aerilata NBRC 106308.</title>
        <authorList>
            <person name="Hosoyama A."/>
            <person name="Uohara A."/>
            <person name="Ohji S."/>
            <person name="Ichikawa N."/>
        </authorList>
    </citation>
    <scope>NUCLEOTIDE SEQUENCE [LARGE SCALE GENOMIC DNA]</scope>
    <source>
        <strain evidence="3 4">NBRC 106308</strain>
    </source>
</reference>
<keyword evidence="4" id="KW-1185">Reference proteome</keyword>
<dbReference type="AlphaFoldDB" id="A0A512DA30"/>